<keyword evidence="5" id="KW-1185">Reference proteome</keyword>
<evidence type="ECO:0000256" key="1">
    <source>
        <dbReference type="ARBA" id="ARBA00006987"/>
    </source>
</evidence>
<organism evidence="4 5">
    <name type="scientific">Flintibacter hominis</name>
    <dbReference type="NCBI Taxonomy" id="2763048"/>
    <lineage>
        <taxon>Bacteria</taxon>
        <taxon>Bacillati</taxon>
        <taxon>Bacillota</taxon>
        <taxon>Clostridia</taxon>
        <taxon>Eubacteriales</taxon>
        <taxon>Flintibacter</taxon>
    </lineage>
</organism>
<dbReference type="EMBL" id="JACOPO010000011">
    <property type="protein sequence ID" value="MBC5723626.1"/>
    <property type="molecule type" value="Genomic_DNA"/>
</dbReference>
<feature type="compositionally biased region" description="Low complexity" evidence="2">
    <location>
        <begin position="26"/>
        <end position="50"/>
    </location>
</feature>
<comment type="similarity">
    <text evidence="1">Belongs to the UPF0065 (bug) family.</text>
</comment>
<evidence type="ECO:0000256" key="2">
    <source>
        <dbReference type="SAM" id="MobiDB-lite"/>
    </source>
</evidence>
<evidence type="ECO:0000256" key="3">
    <source>
        <dbReference type="SAM" id="SignalP"/>
    </source>
</evidence>
<comment type="caution">
    <text evidence="4">The sequence shown here is derived from an EMBL/GenBank/DDBJ whole genome shotgun (WGS) entry which is preliminary data.</text>
</comment>
<dbReference type="PIRSF" id="PIRSF017082">
    <property type="entry name" value="YflP"/>
    <property type="match status" value="1"/>
</dbReference>
<feature type="region of interest" description="Disordered" evidence="2">
    <location>
        <begin position="26"/>
        <end position="51"/>
    </location>
</feature>
<dbReference type="AlphaFoldDB" id="A0A8J6JA16"/>
<dbReference type="CDD" id="cd07012">
    <property type="entry name" value="PBP2_Bug_TTT"/>
    <property type="match status" value="1"/>
</dbReference>
<dbReference type="Gene3D" id="3.40.190.150">
    <property type="entry name" value="Bordetella uptake gene, domain 1"/>
    <property type="match status" value="1"/>
</dbReference>
<proteinExistence type="inferred from homology"/>
<dbReference type="InterPro" id="IPR005064">
    <property type="entry name" value="BUG"/>
</dbReference>
<dbReference type="Proteomes" id="UP000628736">
    <property type="component" value="Unassembled WGS sequence"/>
</dbReference>
<evidence type="ECO:0000313" key="4">
    <source>
        <dbReference type="EMBL" id="MBC5723626.1"/>
    </source>
</evidence>
<accession>A0A8J6JA16</accession>
<sequence length="346" mass="36202">MKKLVSSVLSLAMLLSLAACSGGDHSSTSAGGSTSSNTGSSANTSGDSSTAPQVEFPEIITVTVPFNAGSNTDIQMRFIQPYLEKHLGATLVVNNAGGASGVIGTTAFVSQAADGSNILFSLPTPTVYRPASGETTYTVDDLIPVSRITADPFYLAVSGENDKFPDAQSVLTYIQENPGQFTYANAGNGGIAHVAFASFLSGEGLDALSVPFTGGTSDCYTAVMGGHVMSYAVSESELTGRSDIRPVINLGSKSSTPGFEDVPTLGELGYEGYETNAFAGFYYMKGVDQTYVDAFDAAVKATLEDEEFQAAAAESNFMHRYADHEEFSQQVHNAAELAVPVLESLQ</sequence>
<dbReference type="InterPro" id="IPR042100">
    <property type="entry name" value="Bug_dom1"/>
</dbReference>
<gene>
    <name evidence="4" type="ORF">H8S11_12485</name>
</gene>
<protein>
    <submittedName>
        <fullName evidence="4">Tripartite tricarboxylate transporter substrate binding protein</fullName>
    </submittedName>
</protein>
<reference evidence="4" key="1">
    <citation type="submission" date="2020-08" db="EMBL/GenBank/DDBJ databases">
        <title>Genome public.</title>
        <authorList>
            <person name="Liu C."/>
            <person name="Sun Q."/>
        </authorList>
    </citation>
    <scope>NUCLEOTIDE SEQUENCE</scope>
    <source>
        <strain evidence="4">NSJ-23</strain>
    </source>
</reference>
<dbReference type="PROSITE" id="PS51257">
    <property type="entry name" value="PROKAR_LIPOPROTEIN"/>
    <property type="match status" value="1"/>
</dbReference>
<dbReference type="PANTHER" id="PTHR42928">
    <property type="entry name" value="TRICARBOXYLATE-BINDING PROTEIN"/>
    <property type="match status" value="1"/>
</dbReference>
<feature type="signal peptide" evidence="3">
    <location>
        <begin position="1"/>
        <end position="21"/>
    </location>
</feature>
<evidence type="ECO:0000313" key="5">
    <source>
        <dbReference type="Proteomes" id="UP000628736"/>
    </source>
</evidence>
<dbReference type="Gene3D" id="3.40.190.10">
    <property type="entry name" value="Periplasmic binding protein-like II"/>
    <property type="match status" value="1"/>
</dbReference>
<dbReference type="PANTHER" id="PTHR42928:SF5">
    <property type="entry name" value="BLR1237 PROTEIN"/>
    <property type="match status" value="1"/>
</dbReference>
<feature type="chain" id="PRO_5038898051" evidence="3">
    <location>
        <begin position="22"/>
        <end position="346"/>
    </location>
</feature>
<keyword evidence="3" id="KW-0732">Signal</keyword>
<dbReference type="Pfam" id="PF03401">
    <property type="entry name" value="TctC"/>
    <property type="match status" value="1"/>
</dbReference>
<dbReference type="RefSeq" id="WP_186853350.1">
    <property type="nucleotide sequence ID" value="NZ_JACOPO010000011.1"/>
</dbReference>
<name>A0A8J6JA16_9FIRM</name>